<dbReference type="PANTHER" id="PTHR10924">
    <property type="entry name" value="MAJOR FACILITATOR SUPERFAMILY PROTEIN-RELATED"/>
    <property type="match status" value="1"/>
</dbReference>
<accession>A0A443QHL4</accession>
<keyword evidence="2 5" id="KW-0812">Transmembrane</keyword>
<reference evidence="7 8" key="1">
    <citation type="journal article" date="2018" name="Gigascience">
        <title>Genomes of trombidid mites reveal novel predicted allergens and laterally-transferred genes associated with secondary metabolism.</title>
        <authorList>
            <person name="Dong X."/>
            <person name="Chaisiri K."/>
            <person name="Xia D."/>
            <person name="Armstrong S.D."/>
            <person name="Fang Y."/>
            <person name="Donnelly M.J."/>
            <person name="Kadowaki T."/>
            <person name="McGarry J.W."/>
            <person name="Darby A.C."/>
            <person name="Makepeace B.L."/>
        </authorList>
    </citation>
    <scope>NUCLEOTIDE SEQUENCE [LARGE SCALE GENOMIC DNA]</scope>
    <source>
        <strain evidence="7">UoL-WK</strain>
    </source>
</reference>
<keyword evidence="3 5" id="KW-1133">Transmembrane helix</keyword>
<dbReference type="AlphaFoldDB" id="A0A443QHL4"/>
<comment type="caution">
    <text evidence="7">The sequence shown here is derived from an EMBL/GenBank/DDBJ whole genome shotgun (WGS) entry which is preliminary data.</text>
</comment>
<dbReference type="Gene3D" id="1.20.1250.20">
    <property type="entry name" value="MFS general substrate transporter like domains"/>
    <property type="match status" value="1"/>
</dbReference>
<evidence type="ECO:0000313" key="7">
    <source>
        <dbReference type="EMBL" id="RWS02520.1"/>
    </source>
</evidence>
<dbReference type="Pfam" id="PF07690">
    <property type="entry name" value="MFS_1"/>
    <property type="match status" value="1"/>
</dbReference>
<keyword evidence="4 5" id="KW-0472">Membrane</keyword>
<dbReference type="InterPro" id="IPR036259">
    <property type="entry name" value="MFS_trans_sf"/>
</dbReference>
<proteinExistence type="predicted"/>
<dbReference type="GO" id="GO:0015232">
    <property type="term" value="F:heme transmembrane transporter activity"/>
    <property type="evidence" value="ECO:0007669"/>
    <property type="project" value="TreeGrafter"/>
</dbReference>
<evidence type="ECO:0000256" key="5">
    <source>
        <dbReference type="SAM" id="Phobius"/>
    </source>
</evidence>
<feature type="transmembrane region" description="Helical" evidence="5">
    <location>
        <begin position="302"/>
        <end position="322"/>
    </location>
</feature>
<name>A0A443QHL4_9ACAR</name>
<feature type="transmembrane region" description="Helical" evidence="5">
    <location>
        <begin position="238"/>
        <end position="267"/>
    </location>
</feature>
<protein>
    <recommendedName>
        <fullName evidence="6">Major facilitator superfamily (MFS) profile domain-containing protein</fullName>
    </recommendedName>
</protein>
<sequence>MDASYNSETVEVKAYPRRYLMLFLSAFTSGLIMFQAFEYTMIAKDVSDFYRVSYMMVTFTSTGGNIAYVAFFFAGVHCLQKYGIRFCLIVGSAVSALGACFKCFSVQKDAFNILIFGQILPAIGQTLTAPLPPLLAAVWFKNNEAATVIGVNYAFCTFGNVCSTLLNLLFHAGQPESEVKASFQFIAILTAVLCTLCFILVIIFVENKPPNPPSHSQMKRKEIGENTSLKILFKNKNYLLLAGTFVINLTVSMSISILFNQIVFTAFPTGHNIITFASLLLTLSSLFGGLIIPYLLDRTKKFKLISITSFAASLFFLTLMLHSSALKSVAYFEISTFLFGMFLVGFSTISLDIVVDITYPFPEGTSIGFMYFFSNIPTIFIATLGSALMENFNASYAFAVMGGLLFIGTILLFCVRWEMKRNQIELQ</sequence>
<dbReference type="OrthoDB" id="422206at2759"/>
<dbReference type="PANTHER" id="PTHR10924:SF4">
    <property type="entry name" value="GH15861P"/>
    <property type="match status" value="1"/>
</dbReference>
<dbReference type="InterPro" id="IPR020846">
    <property type="entry name" value="MFS_dom"/>
</dbReference>
<feature type="transmembrane region" description="Helical" evidence="5">
    <location>
        <begin position="394"/>
        <end position="415"/>
    </location>
</feature>
<dbReference type="InterPro" id="IPR011701">
    <property type="entry name" value="MFS"/>
</dbReference>
<dbReference type="InterPro" id="IPR049680">
    <property type="entry name" value="FLVCR1-2_SLC49-like"/>
</dbReference>
<feature type="transmembrane region" description="Helical" evidence="5">
    <location>
        <begin position="367"/>
        <end position="388"/>
    </location>
</feature>
<evidence type="ECO:0000256" key="4">
    <source>
        <dbReference type="ARBA" id="ARBA00023136"/>
    </source>
</evidence>
<dbReference type="GO" id="GO:0020037">
    <property type="term" value="F:heme binding"/>
    <property type="evidence" value="ECO:0007669"/>
    <property type="project" value="TreeGrafter"/>
</dbReference>
<evidence type="ECO:0000259" key="6">
    <source>
        <dbReference type="PROSITE" id="PS50850"/>
    </source>
</evidence>
<feature type="transmembrane region" description="Helical" evidence="5">
    <location>
        <begin position="334"/>
        <end position="355"/>
    </location>
</feature>
<feature type="transmembrane region" description="Helical" evidence="5">
    <location>
        <begin position="54"/>
        <end position="74"/>
    </location>
</feature>
<feature type="transmembrane region" description="Helical" evidence="5">
    <location>
        <begin position="20"/>
        <end position="42"/>
    </location>
</feature>
<feature type="transmembrane region" description="Helical" evidence="5">
    <location>
        <begin position="151"/>
        <end position="170"/>
    </location>
</feature>
<evidence type="ECO:0000256" key="3">
    <source>
        <dbReference type="ARBA" id="ARBA00022989"/>
    </source>
</evidence>
<dbReference type="SUPFAM" id="SSF103473">
    <property type="entry name" value="MFS general substrate transporter"/>
    <property type="match status" value="1"/>
</dbReference>
<dbReference type="EMBL" id="NCKU01007605">
    <property type="protein sequence ID" value="RWS02520.1"/>
    <property type="molecule type" value="Genomic_DNA"/>
</dbReference>
<organism evidence="7 8">
    <name type="scientific">Dinothrombium tinctorium</name>
    <dbReference type="NCBI Taxonomy" id="1965070"/>
    <lineage>
        <taxon>Eukaryota</taxon>
        <taxon>Metazoa</taxon>
        <taxon>Ecdysozoa</taxon>
        <taxon>Arthropoda</taxon>
        <taxon>Chelicerata</taxon>
        <taxon>Arachnida</taxon>
        <taxon>Acari</taxon>
        <taxon>Acariformes</taxon>
        <taxon>Trombidiformes</taxon>
        <taxon>Prostigmata</taxon>
        <taxon>Anystina</taxon>
        <taxon>Parasitengona</taxon>
        <taxon>Trombidioidea</taxon>
        <taxon>Trombidiidae</taxon>
        <taxon>Dinothrombium</taxon>
    </lineage>
</organism>
<dbReference type="PROSITE" id="PS50850">
    <property type="entry name" value="MFS"/>
    <property type="match status" value="1"/>
</dbReference>
<keyword evidence="8" id="KW-1185">Reference proteome</keyword>
<feature type="transmembrane region" description="Helical" evidence="5">
    <location>
        <begin position="182"/>
        <end position="205"/>
    </location>
</feature>
<dbReference type="Proteomes" id="UP000285301">
    <property type="component" value="Unassembled WGS sequence"/>
</dbReference>
<evidence type="ECO:0000256" key="1">
    <source>
        <dbReference type="ARBA" id="ARBA00004141"/>
    </source>
</evidence>
<feature type="transmembrane region" description="Helical" evidence="5">
    <location>
        <begin position="273"/>
        <end position="295"/>
    </location>
</feature>
<evidence type="ECO:0000256" key="2">
    <source>
        <dbReference type="ARBA" id="ARBA00022692"/>
    </source>
</evidence>
<feature type="transmembrane region" description="Helical" evidence="5">
    <location>
        <begin position="113"/>
        <end position="139"/>
    </location>
</feature>
<evidence type="ECO:0000313" key="8">
    <source>
        <dbReference type="Proteomes" id="UP000285301"/>
    </source>
</evidence>
<feature type="transmembrane region" description="Helical" evidence="5">
    <location>
        <begin position="86"/>
        <end position="107"/>
    </location>
</feature>
<comment type="subcellular location">
    <subcellularLocation>
        <location evidence="1">Membrane</location>
        <topology evidence="1">Multi-pass membrane protein</topology>
    </subcellularLocation>
</comment>
<feature type="domain" description="Major facilitator superfamily (MFS) profile" evidence="6">
    <location>
        <begin position="14"/>
        <end position="420"/>
    </location>
</feature>
<dbReference type="GO" id="GO:0097037">
    <property type="term" value="P:heme export"/>
    <property type="evidence" value="ECO:0007669"/>
    <property type="project" value="TreeGrafter"/>
</dbReference>
<dbReference type="GO" id="GO:0016020">
    <property type="term" value="C:membrane"/>
    <property type="evidence" value="ECO:0007669"/>
    <property type="project" value="UniProtKB-SubCell"/>
</dbReference>
<gene>
    <name evidence="7" type="ORF">B4U79_16610</name>
</gene>